<dbReference type="Proteomes" id="UP000461595">
    <property type="component" value="Unassembled WGS sequence"/>
</dbReference>
<proteinExistence type="predicted"/>
<evidence type="ECO:0000313" key="5">
    <source>
        <dbReference type="Proteomes" id="UP000461595"/>
    </source>
</evidence>
<keyword evidence="1" id="KW-0812">Transmembrane</keyword>
<dbReference type="InterPro" id="IPR031616">
    <property type="entry name" value="BsrE-like"/>
</dbReference>
<comment type="caution">
    <text evidence="3">The sequence shown here is derived from an EMBL/GenBank/DDBJ whole genome shotgun (WGS) entry which is preliminary data.</text>
</comment>
<feature type="transmembrane region" description="Helical" evidence="1">
    <location>
        <begin position="6"/>
        <end position="28"/>
    </location>
</feature>
<keyword evidence="1" id="KW-1133">Transmembrane helix</keyword>
<dbReference type="AlphaFoldDB" id="A0A7X3G9D8"/>
<evidence type="ECO:0000313" key="2">
    <source>
        <dbReference type="EMBL" id="MVX59532.1"/>
    </source>
</evidence>
<name>A0A7X3G9D8_9STRE</name>
<dbReference type="EMBL" id="WSRS01000083">
    <property type="protein sequence ID" value="MVX59534.1"/>
    <property type="molecule type" value="Genomic_DNA"/>
</dbReference>
<dbReference type="EMBL" id="WSRS01000083">
    <property type="protein sequence ID" value="MVX59533.1"/>
    <property type="molecule type" value="Genomic_DNA"/>
</dbReference>
<protein>
    <submittedName>
        <fullName evidence="3">Putative holin-like toxin</fullName>
    </submittedName>
</protein>
<reference evidence="3 5" key="1">
    <citation type="submission" date="2019-12" db="EMBL/GenBank/DDBJ databases">
        <title>Microbes associate with the intestines of laboratory mice.</title>
        <authorList>
            <person name="Navarre W."/>
            <person name="Wong E."/>
        </authorList>
    </citation>
    <scope>NUCLEOTIDE SEQUENCE [LARGE SCALE GENOMIC DNA]</scope>
    <source>
        <strain evidence="3 5">NM51_B2-22</strain>
    </source>
</reference>
<evidence type="ECO:0000313" key="3">
    <source>
        <dbReference type="EMBL" id="MVX59533.1"/>
    </source>
</evidence>
<dbReference type="EMBL" id="WSRS01000083">
    <property type="protein sequence ID" value="MVX59532.1"/>
    <property type="molecule type" value="Genomic_DNA"/>
</dbReference>
<sequence>MTAFEIVHTILGFGTFTIALIGLCYTIFKHDDKKK</sequence>
<dbReference type="RefSeq" id="WP_160333300.1">
    <property type="nucleotide sequence ID" value="NZ_JAOBSU010000130.1"/>
</dbReference>
<evidence type="ECO:0000313" key="4">
    <source>
        <dbReference type="EMBL" id="MVX59534.1"/>
    </source>
</evidence>
<dbReference type="OrthoDB" id="2233819at2"/>
<evidence type="ECO:0000256" key="1">
    <source>
        <dbReference type="SAM" id="Phobius"/>
    </source>
</evidence>
<keyword evidence="1" id="KW-0472">Membrane</keyword>
<gene>
    <name evidence="2" type="ORF">E5983_07795</name>
    <name evidence="3" type="ORF">E5983_07800</name>
    <name evidence="4" type="ORF">E5983_07805</name>
</gene>
<dbReference type="Pfam" id="PF16935">
    <property type="entry name" value="Hol_Tox"/>
    <property type="match status" value="1"/>
</dbReference>
<organism evidence="3 5">
    <name type="scientific">Streptococcus danieliae</name>
    <dbReference type="NCBI Taxonomy" id="747656"/>
    <lineage>
        <taxon>Bacteria</taxon>
        <taxon>Bacillati</taxon>
        <taxon>Bacillota</taxon>
        <taxon>Bacilli</taxon>
        <taxon>Lactobacillales</taxon>
        <taxon>Streptococcaceae</taxon>
        <taxon>Streptococcus</taxon>
    </lineage>
</organism>
<accession>A0A7X3G9D8</accession>